<dbReference type="GO" id="GO:0042910">
    <property type="term" value="F:xenobiotic transmembrane transporter activity"/>
    <property type="evidence" value="ECO:0007669"/>
    <property type="project" value="InterPro"/>
</dbReference>
<reference evidence="7" key="1">
    <citation type="submission" date="2023-01" db="EMBL/GenBank/DDBJ databases">
        <title>The genome sequence of Kordiimonadaceae bacterium 6D33.</title>
        <authorList>
            <person name="Liu Y."/>
        </authorList>
    </citation>
    <scope>NUCLEOTIDE SEQUENCE</scope>
    <source>
        <strain evidence="7">6D33</strain>
    </source>
</reference>
<dbReference type="AlphaFoldDB" id="A0AAF0BLU2"/>
<dbReference type="PANTHER" id="PTHR42893:SF46">
    <property type="entry name" value="PROTEIN DETOXIFICATION 44, CHLOROPLASTIC"/>
    <property type="match status" value="1"/>
</dbReference>
<dbReference type="KEGG" id="gso:PH603_02140"/>
<sequence>MAALIWRATASTIRASVVEVTDRGRDRPARPHHQIWAIAGPAIVAGSSEPMVALVDAWAVGHLPSPVYLAAIAVGAGLFSYIFWAFGFLRMGTTGLIAQATGRRDMGEAAAILTRAVTLGLAIGLIIVATGPVIFHLGLLAYAPPETVEAPLTRYFDIRLFGAPFTLMLYAVTGYLMGRGQAKRSLVVQLVLNISNAVLNLILVVGLEMGVAGVALGTLIATLLAFGCGLYFVRNDFNAGTLKAALLDRATWAPHAIGKLFSLSGLLLLRTLILLTSLLIITRQAAALGEAALAATQIMNTFMMLMSLGLDGFAFASEALAGAAAGARDRTLFSFWVRMGFLWSAIAALLYAGFYLAFGNTIVALLTDLPSVRAAMEPLIPLLALMPILGFAAYQFDGIYVGLTAAGGMLATILAGGAVFAISVGPLSDRYGLVGLWGAFGLFLVVRGLGQALLYPRLAARVGPRG</sequence>
<evidence type="ECO:0000256" key="2">
    <source>
        <dbReference type="ARBA" id="ARBA00010199"/>
    </source>
</evidence>
<dbReference type="InterPro" id="IPR002528">
    <property type="entry name" value="MATE_fam"/>
</dbReference>
<evidence type="ECO:0000313" key="7">
    <source>
        <dbReference type="EMBL" id="WCL54557.1"/>
    </source>
</evidence>
<comment type="subcellular location">
    <subcellularLocation>
        <location evidence="1">Membrane</location>
        <topology evidence="1">Multi-pass membrane protein</topology>
    </subcellularLocation>
</comment>
<feature type="transmembrane region" description="Helical" evidence="6">
    <location>
        <begin position="335"/>
        <end position="358"/>
    </location>
</feature>
<feature type="transmembrane region" description="Helical" evidence="6">
    <location>
        <begin position="190"/>
        <end position="207"/>
    </location>
</feature>
<feature type="transmembrane region" description="Helical" evidence="6">
    <location>
        <begin position="403"/>
        <end position="422"/>
    </location>
</feature>
<dbReference type="GO" id="GO:0015297">
    <property type="term" value="F:antiporter activity"/>
    <property type="evidence" value="ECO:0007669"/>
    <property type="project" value="InterPro"/>
</dbReference>
<feature type="transmembrane region" description="Helical" evidence="6">
    <location>
        <begin position="301"/>
        <end position="323"/>
    </location>
</feature>
<evidence type="ECO:0000256" key="5">
    <source>
        <dbReference type="ARBA" id="ARBA00023136"/>
    </source>
</evidence>
<dbReference type="NCBIfam" id="TIGR00797">
    <property type="entry name" value="matE"/>
    <property type="match status" value="1"/>
</dbReference>
<name>A0AAF0BLU2_9PROT</name>
<proteinExistence type="inferred from homology"/>
<feature type="transmembrane region" description="Helical" evidence="6">
    <location>
        <begin position="35"/>
        <end position="55"/>
    </location>
</feature>
<dbReference type="PANTHER" id="PTHR42893">
    <property type="entry name" value="PROTEIN DETOXIFICATION 44, CHLOROPLASTIC-RELATED"/>
    <property type="match status" value="1"/>
</dbReference>
<gene>
    <name evidence="7" type="ORF">PH603_02140</name>
</gene>
<feature type="transmembrane region" description="Helical" evidence="6">
    <location>
        <begin position="67"/>
        <end position="89"/>
    </location>
</feature>
<dbReference type="CDD" id="cd13136">
    <property type="entry name" value="MATE_DinF_like"/>
    <property type="match status" value="1"/>
</dbReference>
<dbReference type="EMBL" id="CP116805">
    <property type="protein sequence ID" value="WCL54557.1"/>
    <property type="molecule type" value="Genomic_DNA"/>
</dbReference>
<feature type="transmembrane region" description="Helical" evidence="6">
    <location>
        <begin position="110"/>
        <end position="138"/>
    </location>
</feature>
<accession>A0AAF0BLU2</accession>
<feature type="transmembrane region" description="Helical" evidence="6">
    <location>
        <begin position="378"/>
        <end position="396"/>
    </location>
</feature>
<keyword evidence="3 6" id="KW-0812">Transmembrane</keyword>
<feature type="transmembrane region" description="Helical" evidence="6">
    <location>
        <begin position="260"/>
        <end position="281"/>
    </location>
</feature>
<dbReference type="InterPro" id="IPR044644">
    <property type="entry name" value="DinF-like"/>
</dbReference>
<feature type="transmembrane region" description="Helical" evidence="6">
    <location>
        <begin position="158"/>
        <end position="178"/>
    </location>
</feature>
<keyword evidence="8" id="KW-1185">Reference proteome</keyword>
<comment type="similarity">
    <text evidence="2">Belongs to the multi antimicrobial extrusion (MATE) (TC 2.A.66.1) family.</text>
</comment>
<dbReference type="Pfam" id="PF01554">
    <property type="entry name" value="MatE"/>
    <property type="match status" value="2"/>
</dbReference>
<evidence type="ECO:0000256" key="6">
    <source>
        <dbReference type="SAM" id="Phobius"/>
    </source>
</evidence>
<feature type="transmembrane region" description="Helical" evidence="6">
    <location>
        <begin position="434"/>
        <end position="455"/>
    </location>
</feature>
<protein>
    <submittedName>
        <fullName evidence="7">MATE family efflux transporter</fullName>
    </submittedName>
</protein>
<evidence type="ECO:0000256" key="4">
    <source>
        <dbReference type="ARBA" id="ARBA00022989"/>
    </source>
</evidence>
<organism evidence="7 8">
    <name type="scientific">Gimibacter soli</name>
    <dbReference type="NCBI Taxonomy" id="3024400"/>
    <lineage>
        <taxon>Bacteria</taxon>
        <taxon>Pseudomonadati</taxon>
        <taxon>Pseudomonadota</taxon>
        <taxon>Alphaproteobacteria</taxon>
        <taxon>Kordiimonadales</taxon>
        <taxon>Temperatibacteraceae</taxon>
        <taxon>Gimibacter</taxon>
    </lineage>
</organism>
<evidence type="ECO:0000313" key="8">
    <source>
        <dbReference type="Proteomes" id="UP001217500"/>
    </source>
</evidence>
<dbReference type="RefSeq" id="WP_289504276.1">
    <property type="nucleotide sequence ID" value="NZ_CP116805.1"/>
</dbReference>
<dbReference type="Proteomes" id="UP001217500">
    <property type="component" value="Chromosome"/>
</dbReference>
<feature type="transmembrane region" description="Helical" evidence="6">
    <location>
        <begin position="213"/>
        <end position="233"/>
    </location>
</feature>
<dbReference type="GO" id="GO:0005886">
    <property type="term" value="C:plasma membrane"/>
    <property type="evidence" value="ECO:0007669"/>
    <property type="project" value="TreeGrafter"/>
</dbReference>
<evidence type="ECO:0000256" key="1">
    <source>
        <dbReference type="ARBA" id="ARBA00004141"/>
    </source>
</evidence>
<keyword evidence="5 6" id="KW-0472">Membrane</keyword>
<keyword evidence="4 6" id="KW-1133">Transmembrane helix</keyword>
<evidence type="ECO:0000256" key="3">
    <source>
        <dbReference type="ARBA" id="ARBA00022692"/>
    </source>
</evidence>